<gene>
    <name evidence="3" type="primary">LOC103485247</name>
</gene>
<organism evidence="2 3">
    <name type="scientific">Cucumis melo</name>
    <name type="common">Muskmelon</name>
    <dbReference type="NCBI Taxonomy" id="3656"/>
    <lineage>
        <taxon>Eukaryota</taxon>
        <taxon>Viridiplantae</taxon>
        <taxon>Streptophyta</taxon>
        <taxon>Embryophyta</taxon>
        <taxon>Tracheophyta</taxon>
        <taxon>Spermatophyta</taxon>
        <taxon>Magnoliopsida</taxon>
        <taxon>eudicotyledons</taxon>
        <taxon>Gunneridae</taxon>
        <taxon>Pentapetalae</taxon>
        <taxon>rosids</taxon>
        <taxon>fabids</taxon>
        <taxon>Cucurbitales</taxon>
        <taxon>Cucurbitaceae</taxon>
        <taxon>Benincaseae</taxon>
        <taxon>Cucumis</taxon>
    </lineage>
</organism>
<feature type="compositionally biased region" description="Basic and acidic residues" evidence="1">
    <location>
        <begin position="153"/>
        <end position="174"/>
    </location>
</feature>
<proteinExistence type="predicted"/>
<dbReference type="KEGG" id="cmo:103485247"/>
<dbReference type="InParanoid" id="A0A1S3B2G7"/>
<feature type="compositionally biased region" description="Basic and acidic residues" evidence="1">
    <location>
        <begin position="129"/>
        <end position="146"/>
    </location>
</feature>
<dbReference type="RefSeq" id="XP_008441002.2">
    <property type="nucleotide sequence ID" value="XM_008442780.3"/>
</dbReference>
<dbReference type="Gramene" id="MELO3C008028.2.1">
    <property type="protein sequence ID" value="MELO3C008028.2.1"/>
    <property type="gene ID" value="MELO3C008028.2"/>
</dbReference>
<evidence type="ECO:0000313" key="3">
    <source>
        <dbReference type="RefSeq" id="XP_008441002.2"/>
    </source>
</evidence>
<evidence type="ECO:0000313" key="2">
    <source>
        <dbReference type="Proteomes" id="UP001652600"/>
    </source>
</evidence>
<evidence type="ECO:0000256" key="1">
    <source>
        <dbReference type="SAM" id="MobiDB-lite"/>
    </source>
</evidence>
<feature type="compositionally biased region" description="Polar residues" evidence="1">
    <location>
        <begin position="109"/>
        <end position="119"/>
    </location>
</feature>
<feature type="compositionally biased region" description="Basic and acidic residues" evidence="1">
    <location>
        <begin position="24"/>
        <end position="50"/>
    </location>
</feature>
<keyword evidence="2" id="KW-1185">Reference proteome</keyword>
<reference evidence="3" key="1">
    <citation type="submission" date="2025-08" db="UniProtKB">
        <authorList>
            <consortium name="RefSeq"/>
        </authorList>
    </citation>
    <scope>IDENTIFICATION</scope>
    <source>
        <tissue evidence="3">Stem</tissue>
    </source>
</reference>
<name>A0A1S3B2G7_CUCME</name>
<protein>
    <submittedName>
        <fullName evidence="3">Uncharacterized protein LOC103485247 isoform X1</fullName>
    </submittedName>
</protein>
<accession>A0A1S3B2G7</accession>
<dbReference type="AlphaFoldDB" id="A0A1S3B2G7"/>
<feature type="region of interest" description="Disordered" evidence="1">
    <location>
        <begin position="1"/>
        <end position="174"/>
    </location>
</feature>
<dbReference type="GeneID" id="103485247"/>
<dbReference type="Proteomes" id="UP001652600">
    <property type="component" value="Chromosome 8"/>
</dbReference>
<sequence length="174" mass="19110">MGACATKPKGMKAESGEAPEELPAETKPDHVGDEKAKEIVVDDDKVDSKPRSLSNLLIDDQKEGNKEKTEGADPPEKQATNPPETEKQIDPLPEEKPSENNPPEPAVSDSVTENNTVISSEKLMETPNEENKEIDPKNEDKIKVEVTTENDVPPEKTESSEKPTETEKEVKVIN</sequence>
<feature type="compositionally biased region" description="Basic and acidic residues" evidence="1">
    <location>
        <begin position="59"/>
        <end position="76"/>
    </location>
</feature>
<feature type="compositionally biased region" description="Basic and acidic residues" evidence="1">
    <location>
        <begin position="84"/>
        <end position="98"/>
    </location>
</feature>